<reference evidence="1" key="1">
    <citation type="submission" date="2022-01" db="EMBL/GenBank/DDBJ databases">
        <authorList>
            <person name="Lagorce A."/>
        </authorList>
    </citation>
    <scope>NUCLEOTIDE SEQUENCE</scope>
    <source>
        <strain evidence="1">Th15_F1_A12</strain>
    </source>
</reference>
<organism evidence="1 2">
    <name type="scientific">Vibrio jasicida</name>
    <dbReference type="NCBI Taxonomy" id="766224"/>
    <lineage>
        <taxon>Bacteria</taxon>
        <taxon>Pseudomonadati</taxon>
        <taxon>Pseudomonadota</taxon>
        <taxon>Gammaproteobacteria</taxon>
        <taxon>Vibrionales</taxon>
        <taxon>Vibrionaceae</taxon>
        <taxon>Vibrio</taxon>
    </lineage>
</organism>
<protein>
    <recommendedName>
        <fullName evidence="3">Transposase</fullName>
    </recommendedName>
</protein>
<comment type="caution">
    <text evidence="1">The sequence shown here is derived from an EMBL/GenBank/DDBJ whole genome shotgun (WGS) entry which is preliminary data.</text>
</comment>
<evidence type="ECO:0000313" key="2">
    <source>
        <dbReference type="Proteomes" id="UP001295462"/>
    </source>
</evidence>
<gene>
    <name evidence="1" type="ORF">THF1A12_40263</name>
</gene>
<proteinExistence type="predicted"/>
<evidence type="ECO:0008006" key="3">
    <source>
        <dbReference type="Google" id="ProtNLM"/>
    </source>
</evidence>
<dbReference type="EMBL" id="CAKMUD010000094">
    <property type="protein sequence ID" value="CAH1599742.1"/>
    <property type="molecule type" value="Genomic_DNA"/>
</dbReference>
<dbReference type="AlphaFoldDB" id="A0AAU9QRE1"/>
<name>A0AAU9QRE1_9VIBR</name>
<evidence type="ECO:0000313" key="1">
    <source>
        <dbReference type="EMBL" id="CAH1599742.1"/>
    </source>
</evidence>
<accession>A0AAU9QRE1</accession>
<sequence>MLLKKIKQGHTVYFVTNSFNSNNKTMVNTVRMTTNERMRNFIHNIKLMGAEVFVFLSRRRAISCSKLWNRQPK</sequence>
<dbReference type="Proteomes" id="UP001295462">
    <property type="component" value="Unassembled WGS sequence"/>
</dbReference>